<dbReference type="InterPro" id="IPR001633">
    <property type="entry name" value="EAL_dom"/>
</dbReference>
<dbReference type="SMART" id="SM00052">
    <property type="entry name" value="EAL"/>
    <property type="match status" value="1"/>
</dbReference>
<dbReference type="Pfam" id="PF05226">
    <property type="entry name" value="CHASE2"/>
    <property type="match status" value="1"/>
</dbReference>
<dbReference type="PANTHER" id="PTHR44757">
    <property type="entry name" value="DIGUANYLATE CYCLASE DGCP"/>
    <property type="match status" value="1"/>
</dbReference>
<evidence type="ECO:0008006" key="6">
    <source>
        <dbReference type="Google" id="ProtNLM"/>
    </source>
</evidence>
<feature type="domain" description="GGDEF" evidence="3">
    <location>
        <begin position="521"/>
        <end position="652"/>
    </location>
</feature>
<dbReference type="SUPFAM" id="SSF141868">
    <property type="entry name" value="EAL domain-like"/>
    <property type="match status" value="1"/>
</dbReference>
<keyword evidence="1" id="KW-1133">Transmembrane helix</keyword>
<dbReference type="SUPFAM" id="SSF55073">
    <property type="entry name" value="Nucleotide cyclase"/>
    <property type="match status" value="1"/>
</dbReference>
<dbReference type="SMART" id="SM00267">
    <property type="entry name" value="GGDEF"/>
    <property type="match status" value="1"/>
</dbReference>
<accession>A0A1I4W8T3</accession>
<evidence type="ECO:0000259" key="3">
    <source>
        <dbReference type="PROSITE" id="PS50887"/>
    </source>
</evidence>
<dbReference type="InterPro" id="IPR000160">
    <property type="entry name" value="GGDEF_dom"/>
</dbReference>
<reference evidence="4 5" key="1">
    <citation type="submission" date="2017-12" db="EMBL/GenBank/DDBJ databases">
        <title>Anaerobic carbon monoxide metabolism by Pleomorphomonas carboxyditropha sp. nov., a new mesophilic hydrogenogenic carboxidotroph.</title>
        <authorList>
            <person name="Esquivel-Elizondo S."/>
            <person name="Krajmalnik-Brown R."/>
        </authorList>
    </citation>
    <scope>NUCLEOTIDE SEQUENCE [LARGE SCALE GENOMIC DNA]</scope>
    <source>
        <strain evidence="4 5">R5-392</strain>
    </source>
</reference>
<dbReference type="InterPro" id="IPR052155">
    <property type="entry name" value="Biofilm_reg_signaling"/>
</dbReference>
<dbReference type="RefSeq" id="WP_101290688.1">
    <property type="nucleotide sequence ID" value="NZ_FOUQ01000015.1"/>
</dbReference>
<dbReference type="EMBL" id="PJNW01000015">
    <property type="protein sequence ID" value="PKR87949.1"/>
    <property type="molecule type" value="Genomic_DNA"/>
</dbReference>
<feature type="domain" description="EAL" evidence="2">
    <location>
        <begin position="661"/>
        <end position="911"/>
    </location>
</feature>
<dbReference type="Gene3D" id="3.30.70.270">
    <property type="match status" value="1"/>
</dbReference>
<comment type="caution">
    <text evidence="4">The sequence shown here is derived from an EMBL/GenBank/DDBJ whole genome shotgun (WGS) entry which is preliminary data.</text>
</comment>
<dbReference type="CDD" id="cd01949">
    <property type="entry name" value="GGDEF"/>
    <property type="match status" value="1"/>
</dbReference>
<proteinExistence type="predicted"/>
<keyword evidence="5" id="KW-1185">Reference proteome</keyword>
<dbReference type="InterPro" id="IPR035919">
    <property type="entry name" value="EAL_sf"/>
</dbReference>
<evidence type="ECO:0000313" key="4">
    <source>
        <dbReference type="EMBL" id="PKR87949.1"/>
    </source>
</evidence>
<keyword evidence="1" id="KW-0472">Membrane</keyword>
<dbReference type="Gene3D" id="3.20.20.450">
    <property type="entry name" value="EAL domain"/>
    <property type="match status" value="1"/>
</dbReference>
<dbReference type="Pfam" id="PF00563">
    <property type="entry name" value="EAL"/>
    <property type="match status" value="1"/>
</dbReference>
<dbReference type="PROSITE" id="PS50887">
    <property type="entry name" value="GGDEF"/>
    <property type="match status" value="1"/>
</dbReference>
<dbReference type="PANTHER" id="PTHR44757:SF2">
    <property type="entry name" value="BIOFILM ARCHITECTURE MAINTENANCE PROTEIN MBAA"/>
    <property type="match status" value="1"/>
</dbReference>
<evidence type="ECO:0000259" key="2">
    <source>
        <dbReference type="PROSITE" id="PS50883"/>
    </source>
</evidence>
<dbReference type="InterPro" id="IPR007890">
    <property type="entry name" value="CHASE2"/>
</dbReference>
<dbReference type="Pfam" id="PF00990">
    <property type="entry name" value="GGDEF"/>
    <property type="match status" value="1"/>
</dbReference>
<dbReference type="Proteomes" id="UP000233491">
    <property type="component" value="Unassembled WGS sequence"/>
</dbReference>
<evidence type="ECO:0000256" key="1">
    <source>
        <dbReference type="SAM" id="Phobius"/>
    </source>
</evidence>
<keyword evidence="1" id="KW-0812">Transmembrane</keyword>
<name>A0A1I4W8T3_9HYPH</name>
<sequence>MIPAWIEVAVVKGVALCGPVLLSRAVQVAFRAMGVAALLTITGLLGGLDRLDGRLADLRFEVGTRAPSQKLVMVDIDAESLATIGVWPWDRTIHARLVEALEDLGARQIAFDIDFSNRSNPASDKALAKAIAEADVPVFLAAFRQTKTAQDADIILNRPIDILADGWPGLVNVPVDPDGRVRRFPSELTVNGEKLDGLPALIAGASTAGPVVIDYSIDRNAIPHVSASDVLYNRVKAEAVAGRTALIGARALELHDFFLVPRWGMVAGPDIVAMASETLIAGRSLVRLPALPLSLPLIALAIALALLPTRRALVSLAAISLLGELSAVIAQVSFALVAGTAMLHVAVIGLMALVLFREYDIRRVLLTMARRDTVNARRFLERVIDDGFDGIILIDGKDQVVRLNGEAASLLALGDRLPETAADLPHSLPEVVAAVRRTGGERANVIDRLEIAGRVVEYSVVAFQVEVGGLGRGANRTCVSVALRDVTERQRVADRLRHMALHDELTGLANRAGLAEAVTGPGGALVYFDLDHFKAVNDSLGHKTGDLLLVEVARRAAARVGASGTLARMGGDEFAVYCPEGPDVAGELAAALLADFAAPFTVGGHRVTVGVSFGVAGLESHSRDLGVLMRRADLALNAAQKQGRRRIAHFEASMEAALVRRLMLESELNAALDRGEIEVAYQPQVDLATGAVTAAEALMRWRHPTLGAVPPGVFIPIAEETGLIHQLTAWVMKRAALDAVAWPQPIPVAVNVSALDLQSGDVPSMAVAALEAAGLPASRFELEVTESAFVGADPVVSEAFARLRARGIALALDDYGTGYASLGYLHRFPFTTLKIDKSFVDGVPDDADAMAILQSVVVLARGLGLRTVAEGVELPEQRAALAALGCDIGQGYLFAAPVDNCTLHRMLAEERLAATG</sequence>
<dbReference type="InterPro" id="IPR029787">
    <property type="entry name" value="Nucleotide_cyclase"/>
</dbReference>
<evidence type="ECO:0000313" key="5">
    <source>
        <dbReference type="Proteomes" id="UP000233491"/>
    </source>
</evidence>
<dbReference type="InterPro" id="IPR043128">
    <property type="entry name" value="Rev_trsase/Diguanyl_cyclase"/>
</dbReference>
<protein>
    <recommendedName>
        <fullName evidence="6">Diguanylate cyclase</fullName>
    </recommendedName>
</protein>
<dbReference type="OrthoDB" id="9814202at2"/>
<gene>
    <name evidence="4" type="ORF">CXZ10_17660</name>
</gene>
<dbReference type="SMART" id="SM01080">
    <property type="entry name" value="CHASE2"/>
    <property type="match status" value="1"/>
</dbReference>
<dbReference type="AlphaFoldDB" id="A0A1I4W8T3"/>
<feature type="transmembrane region" description="Helical" evidence="1">
    <location>
        <begin position="328"/>
        <end position="356"/>
    </location>
</feature>
<dbReference type="PROSITE" id="PS50883">
    <property type="entry name" value="EAL"/>
    <property type="match status" value="1"/>
</dbReference>
<organism evidence="4 5">
    <name type="scientific">Pleomorphomonas diazotrophica</name>
    <dbReference type="NCBI Taxonomy" id="1166257"/>
    <lineage>
        <taxon>Bacteria</taxon>
        <taxon>Pseudomonadati</taxon>
        <taxon>Pseudomonadota</taxon>
        <taxon>Alphaproteobacteria</taxon>
        <taxon>Hyphomicrobiales</taxon>
        <taxon>Pleomorphomonadaceae</taxon>
        <taxon>Pleomorphomonas</taxon>
    </lineage>
</organism>
<feature type="transmembrane region" description="Helical" evidence="1">
    <location>
        <begin position="290"/>
        <end position="308"/>
    </location>
</feature>
<dbReference type="NCBIfam" id="TIGR00254">
    <property type="entry name" value="GGDEF"/>
    <property type="match status" value="1"/>
</dbReference>
<dbReference type="CDD" id="cd01948">
    <property type="entry name" value="EAL"/>
    <property type="match status" value="1"/>
</dbReference>